<feature type="transmembrane region" description="Helical" evidence="1">
    <location>
        <begin position="12"/>
        <end position="33"/>
    </location>
</feature>
<evidence type="ECO:0000313" key="3">
    <source>
        <dbReference type="Proteomes" id="UP000295334"/>
    </source>
</evidence>
<protein>
    <submittedName>
        <fullName evidence="2">Uncharacterized protein</fullName>
    </submittedName>
</protein>
<reference evidence="2 3" key="1">
    <citation type="submission" date="2019-03" db="EMBL/GenBank/DDBJ databases">
        <authorList>
            <person name="Kim M.K.M."/>
        </authorList>
    </citation>
    <scope>NUCLEOTIDE SEQUENCE [LARGE SCALE GENOMIC DNA]</scope>
    <source>
        <strain evidence="2 3">17J68-12</strain>
    </source>
</reference>
<keyword evidence="1" id="KW-0472">Membrane</keyword>
<gene>
    <name evidence="2" type="ORF">EPD60_02295</name>
</gene>
<keyword evidence="1" id="KW-1133">Transmembrane helix</keyword>
<evidence type="ECO:0000313" key="2">
    <source>
        <dbReference type="EMBL" id="TCJ19269.1"/>
    </source>
</evidence>
<evidence type="ECO:0000256" key="1">
    <source>
        <dbReference type="SAM" id="Phobius"/>
    </source>
</evidence>
<dbReference type="EMBL" id="SJZI01000002">
    <property type="protein sequence ID" value="TCJ19269.1"/>
    <property type="molecule type" value="Genomic_DNA"/>
</dbReference>
<accession>A0A4R1BNY0</accession>
<feature type="transmembrane region" description="Helical" evidence="1">
    <location>
        <begin position="94"/>
        <end position="119"/>
    </location>
</feature>
<organism evidence="2 3">
    <name type="scientific">Flaviaesturariibacter flavus</name>
    <dbReference type="NCBI Taxonomy" id="2502780"/>
    <lineage>
        <taxon>Bacteria</taxon>
        <taxon>Pseudomonadati</taxon>
        <taxon>Bacteroidota</taxon>
        <taxon>Chitinophagia</taxon>
        <taxon>Chitinophagales</taxon>
        <taxon>Chitinophagaceae</taxon>
        <taxon>Flaviaestuariibacter</taxon>
    </lineage>
</organism>
<dbReference type="AlphaFoldDB" id="A0A4R1BNY0"/>
<keyword evidence="3" id="KW-1185">Reference proteome</keyword>
<sequence length="163" mass="19012">MEEQRNRVGIFFTHFLRHFVAILLLLVAMRYVTGGWQEEQDHSRALLRYTVIATFMGLVQTFTRKKEKSNGAVSEGEADELAGRTLKWYWRHALFFYLFCLALGAVLLIVGLVIIHFILGKGFPFFLMLERLALVLLPAGILYSVSKFVADRNRLRRFRKEHF</sequence>
<proteinExistence type="predicted"/>
<comment type="caution">
    <text evidence="2">The sequence shown here is derived from an EMBL/GenBank/DDBJ whole genome shotgun (WGS) entry which is preliminary data.</text>
</comment>
<name>A0A4R1BNY0_9BACT</name>
<keyword evidence="1" id="KW-0812">Transmembrane</keyword>
<dbReference type="RefSeq" id="WP_131446431.1">
    <property type="nucleotide sequence ID" value="NZ_SJZI01000002.1"/>
</dbReference>
<feature type="transmembrane region" description="Helical" evidence="1">
    <location>
        <begin position="45"/>
        <end position="63"/>
    </location>
</feature>
<dbReference type="Proteomes" id="UP000295334">
    <property type="component" value="Unassembled WGS sequence"/>
</dbReference>
<feature type="transmembrane region" description="Helical" evidence="1">
    <location>
        <begin position="131"/>
        <end position="150"/>
    </location>
</feature>